<sequence>MECVFCKIAKKEIPASVVYEDEDVIAFKDINPQAPIHLLIIPKNHLSSIMEVDENNGDLVKKIVKVAQSLARENNIDKKGFRLVVNTGDDGGQTVHHLHFHLLGGRFMTWPPG</sequence>
<keyword evidence="6" id="KW-1185">Reference proteome</keyword>
<dbReference type="CDD" id="cd01276">
    <property type="entry name" value="PKCI_related"/>
    <property type="match status" value="1"/>
</dbReference>
<dbReference type="InterPro" id="IPR019808">
    <property type="entry name" value="Histidine_triad_CS"/>
</dbReference>
<reference evidence="6" key="1">
    <citation type="submission" date="2016-11" db="EMBL/GenBank/DDBJ databases">
        <authorList>
            <person name="Varghese N."/>
            <person name="Submissions S."/>
        </authorList>
    </citation>
    <scope>NUCLEOTIDE SEQUENCE [LARGE SCALE GENOMIC DNA]</scope>
    <source>
        <strain evidence="6">DSM 18802</strain>
    </source>
</reference>
<dbReference type="InterPro" id="IPR011146">
    <property type="entry name" value="HIT-like"/>
</dbReference>
<feature type="active site" description="Tele-AMP-histidine intermediate" evidence="1">
    <location>
        <position position="99"/>
    </location>
</feature>
<proteinExistence type="predicted"/>
<dbReference type="STRING" id="447595.SAMN05660826_00093"/>
<dbReference type="EMBL" id="FRCR01000001">
    <property type="protein sequence ID" value="SHM05680.1"/>
    <property type="molecule type" value="Genomic_DNA"/>
</dbReference>
<evidence type="ECO:0000313" key="5">
    <source>
        <dbReference type="EMBL" id="SHM05680.1"/>
    </source>
</evidence>
<feature type="domain" description="HIT" evidence="4">
    <location>
        <begin position="4"/>
        <end position="113"/>
    </location>
</feature>
<dbReference type="SUPFAM" id="SSF54197">
    <property type="entry name" value="HIT-like"/>
    <property type="match status" value="1"/>
</dbReference>
<gene>
    <name evidence="5" type="ORF">SAMN05660826_00093</name>
</gene>
<dbReference type="GO" id="GO:0003824">
    <property type="term" value="F:catalytic activity"/>
    <property type="evidence" value="ECO:0007669"/>
    <property type="project" value="InterPro"/>
</dbReference>
<dbReference type="AlphaFoldDB" id="A0A1M7FP08"/>
<dbReference type="PRINTS" id="PR00332">
    <property type="entry name" value="HISTRIAD"/>
</dbReference>
<dbReference type="Pfam" id="PF11969">
    <property type="entry name" value="DcpS_C"/>
    <property type="match status" value="1"/>
</dbReference>
<dbReference type="InterPro" id="IPR001310">
    <property type="entry name" value="Histidine_triad_HIT"/>
</dbReference>
<protein>
    <submittedName>
        <fullName evidence="5">Histidine triad (HIT) family protein</fullName>
    </submittedName>
</protein>
<name>A0A1M7FP08_9FIRM</name>
<evidence type="ECO:0000256" key="3">
    <source>
        <dbReference type="PROSITE-ProRule" id="PRU00464"/>
    </source>
</evidence>
<dbReference type="Gene3D" id="3.30.428.10">
    <property type="entry name" value="HIT-like"/>
    <property type="match status" value="1"/>
</dbReference>
<dbReference type="InterPro" id="IPR036265">
    <property type="entry name" value="HIT-like_sf"/>
</dbReference>
<evidence type="ECO:0000259" key="4">
    <source>
        <dbReference type="PROSITE" id="PS51084"/>
    </source>
</evidence>
<feature type="short sequence motif" description="Histidine triad motif" evidence="2 3">
    <location>
        <begin position="97"/>
        <end position="101"/>
    </location>
</feature>
<dbReference type="PANTHER" id="PTHR23089">
    <property type="entry name" value="HISTIDINE TRIAD HIT PROTEIN"/>
    <property type="match status" value="1"/>
</dbReference>
<dbReference type="PROSITE" id="PS00892">
    <property type="entry name" value="HIT_1"/>
    <property type="match status" value="1"/>
</dbReference>
<dbReference type="Proteomes" id="UP000184375">
    <property type="component" value="Unassembled WGS sequence"/>
</dbReference>
<dbReference type="OrthoDB" id="9784774at2"/>
<evidence type="ECO:0000256" key="2">
    <source>
        <dbReference type="PIRSR" id="PIRSR601310-3"/>
    </source>
</evidence>
<evidence type="ECO:0000313" key="6">
    <source>
        <dbReference type="Proteomes" id="UP000184375"/>
    </source>
</evidence>
<organism evidence="5 6">
    <name type="scientific">Caldanaerovirga acetigignens</name>
    <dbReference type="NCBI Taxonomy" id="447595"/>
    <lineage>
        <taxon>Bacteria</taxon>
        <taxon>Bacillati</taxon>
        <taxon>Bacillota</taxon>
        <taxon>Clostridia</taxon>
        <taxon>Thermosediminibacterales</taxon>
        <taxon>Thermosediminibacteraceae</taxon>
        <taxon>Caldanaerovirga</taxon>
    </lineage>
</organism>
<dbReference type="PROSITE" id="PS51084">
    <property type="entry name" value="HIT_2"/>
    <property type="match status" value="1"/>
</dbReference>
<evidence type="ECO:0000256" key="1">
    <source>
        <dbReference type="PIRSR" id="PIRSR601310-1"/>
    </source>
</evidence>
<dbReference type="RefSeq" id="WP_073253092.1">
    <property type="nucleotide sequence ID" value="NZ_FRCR01000001.1"/>
</dbReference>
<accession>A0A1M7FP08</accession>